<name>A0ABZ0IGH5_9GAMM</name>
<dbReference type="Gene3D" id="4.10.220.20">
    <property type="entry name" value="Light-harvesting complex"/>
    <property type="match status" value="1"/>
</dbReference>
<comment type="function">
    <text evidence="1">Antenna complexes are light-harvesting systems, which transfer the excitation energy to the reaction centers.</text>
</comment>
<feature type="domain" description="Antenna complex alpha/beta subunit" evidence="15">
    <location>
        <begin position="3"/>
        <end position="41"/>
    </location>
</feature>
<evidence type="ECO:0000256" key="8">
    <source>
        <dbReference type="ARBA" id="ARBA00022842"/>
    </source>
</evidence>
<dbReference type="Proteomes" id="UP001626549">
    <property type="component" value="Chromosome"/>
</dbReference>
<keyword evidence="6 14" id="KW-0812">Transmembrane</keyword>
<evidence type="ECO:0000256" key="7">
    <source>
        <dbReference type="ARBA" id="ARBA00022723"/>
    </source>
</evidence>
<evidence type="ECO:0000256" key="11">
    <source>
        <dbReference type="ARBA" id="ARBA00022991"/>
    </source>
</evidence>
<keyword evidence="9" id="KW-0076">Bacteriochlorophyll</keyword>
<keyword evidence="10 14" id="KW-1133">Transmembrane helix</keyword>
<evidence type="ECO:0000256" key="3">
    <source>
        <dbReference type="ARBA" id="ARBA00022475"/>
    </source>
</evidence>
<sequence>MNNGKLWTVVNPTVGIPAMLGGVALIAFTVHFAVLENTTWFPAFFGG</sequence>
<dbReference type="PRINTS" id="PR00673">
    <property type="entry name" value="LIGHTHARVSTA"/>
</dbReference>
<dbReference type="Pfam" id="PF00556">
    <property type="entry name" value="LHC"/>
    <property type="match status" value="1"/>
</dbReference>
<dbReference type="RefSeq" id="WP_271562737.1">
    <property type="nucleotide sequence ID" value="NZ_CP136865.1"/>
</dbReference>
<evidence type="ECO:0000256" key="4">
    <source>
        <dbReference type="ARBA" id="ARBA00022494"/>
    </source>
</evidence>
<evidence type="ECO:0000313" key="17">
    <source>
        <dbReference type="Proteomes" id="UP001626549"/>
    </source>
</evidence>
<keyword evidence="11" id="KW-0157">Chromophore</keyword>
<keyword evidence="7" id="KW-0479">Metal-binding</keyword>
<evidence type="ECO:0000313" key="16">
    <source>
        <dbReference type="EMBL" id="WOJ97126.1"/>
    </source>
</evidence>
<evidence type="ECO:0000256" key="9">
    <source>
        <dbReference type="ARBA" id="ARBA00022956"/>
    </source>
</evidence>
<keyword evidence="4" id="KW-0148">Chlorophyll</keyword>
<accession>A0ABZ0IGH5</accession>
<evidence type="ECO:0000256" key="13">
    <source>
        <dbReference type="ARBA" id="ARBA00023243"/>
    </source>
</evidence>
<proteinExistence type="predicted"/>
<dbReference type="PROSITE" id="PS00968">
    <property type="entry name" value="ANTENNA_COMP_ALPHA"/>
    <property type="match status" value="1"/>
</dbReference>
<keyword evidence="12 14" id="KW-0472">Membrane</keyword>
<dbReference type="EMBL" id="CP136865">
    <property type="protein sequence ID" value="WOJ97126.1"/>
    <property type="molecule type" value="Genomic_DNA"/>
</dbReference>
<evidence type="ECO:0000256" key="10">
    <source>
        <dbReference type="ARBA" id="ARBA00022989"/>
    </source>
</evidence>
<dbReference type="SUPFAM" id="SSF56918">
    <property type="entry name" value="Light-harvesting complex subunits"/>
    <property type="match status" value="1"/>
</dbReference>
<reference evidence="16 17" key="1">
    <citation type="submission" date="2023-10" db="EMBL/GenBank/DDBJ databases">
        <title>Two novel species belonging to the OM43/NOR5 clade.</title>
        <authorList>
            <person name="Park M."/>
        </authorList>
    </citation>
    <scope>NUCLEOTIDE SEQUENCE [LARGE SCALE GENOMIC DNA]</scope>
    <source>
        <strain evidence="16 17">IMCC45268</strain>
    </source>
</reference>
<keyword evidence="8" id="KW-0460">Magnesium</keyword>
<evidence type="ECO:0000256" key="6">
    <source>
        <dbReference type="ARBA" id="ARBA00022692"/>
    </source>
</evidence>
<keyword evidence="3" id="KW-1003">Cell membrane</keyword>
<dbReference type="InterPro" id="IPR000066">
    <property type="entry name" value="Antenna_a/b"/>
</dbReference>
<gene>
    <name evidence="16" type="ORF">R0137_00800</name>
</gene>
<dbReference type="InterPro" id="IPR002361">
    <property type="entry name" value="Antenna_alpha_CS"/>
</dbReference>
<keyword evidence="17" id="KW-1185">Reference proteome</keyword>
<evidence type="ECO:0000256" key="5">
    <source>
        <dbReference type="ARBA" id="ARBA00022549"/>
    </source>
</evidence>
<evidence type="ECO:0000256" key="12">
    <source>
        <dbReference type="ARBA" id="ARBA00023136"/>
    </source>
</evidence>
<keyword evidence="5" id="KW-0042">Antenna complex</keyword>
<feature type="transmembrane region" description="Helical" evidence="14">
    <location>
        <begin position="14"/>
        <end position="35"/>
    </location>
</feature>
<comment type="subcellular location">
    <subcellularLocation>
        <location evidence="2">Cell membrane</location>
        <topology evidence="2">Single-pass type II membrane protein</topology>
    </subcellularLocation>
</comment>
<evidence type="ECO:0000256" key="2">
    <source>
        <dbReference type="ARBA" id="ARBA00004401"/>
    </source>
</evidence>
<dbReference type="InterPro" id="IPR035889">
    <property type="entry name" value="Light-harvesting_complex"/>
</dbReference>
<organism evidence="16 17">
    <name type="scientific">Congregibacter brevis</name>
    <dbReference type="NCBI Taxonomy" id="3081201"/>
    <lineage>
        <taxon>Bacteria</taxon>
        <taxon>Pseudomonadati</taxon>
        <taxon>Pseudomonadota</taxon>
        <taxon>Gammaproteobacteria</taxon>
        <taxon>Cellvibrionales</taxon>
        <taxon>Halieaceae</taxon>
        <taxon>Congregibacter</taxon>
    </lineage>
</organism>
<evidence type="ECO:0000256" key="14">
    <source>
        <dbReference type="SAM" id="Phobius"/>
    </source>
</evidence>
<evidence type="ECO:0000259" key="15">
    <source>
        <dbReference type="Pfam" id="PF00556"/>
    </source>
</evidence>
<dbReference type="InterPro" id="IPR018332">
    <property type="entry name" value="Antenna_alpha"/>
</dbReference>
<protein>
    <submittedName>
        <fullName evidence="16">Light-harvesting protein</fullName>
    </submittedName>
</protein>
<keyword evidence="13" id="KW-0437">Light-harvesting polypeptide</keyword>
<evidence type="ECO:0000256" key="1">
    <source>
        <dbReference type="ARBA" id="ARBA00002455"/>
    </source>
</evidence>